<dbReference type="EMBL" id="BMON01000011">
    <property type="protein sequence ID" value="GGM52790.1"/>
    <property type="molecule type" value="Genomic_DNA"/>
</dbReference>
<accession>A0A830FI83</accession>
<organism evidence="1 2">
    <name type="scientific">Haloarcula argentinensis</name>
    <dbReference type="NCBI Taxonomy" id="43776"/>
    <lineage>
        <taxon>Archaea</taxon>
        <taxon>Methanobacteriati</taxon>
        <taxon>Methanobacteriota</taxon>
        <taxon>Stenosarchaea group</taxon>
        <taxon>Halobacteria</taxon>
        <taxon>Halobacteriales</taxon>
        <taxon>Haloarculaceae</taxon>
        <taxon>Haloarcula</taxon>
    </lineage>
</organism>
<name>A0A830FI83_HALAR</name>
<reference evidence="1" key="1">
    <citation type="journal article" date="2014" name="Int. J. Syst. Evol. Microbiol.">
        <title>Complete genome sequence of Corynebacterium casei LMG S-19264T (=DSM 44701T), isolated from a smear-ripened cheese.</title>
        <authorList>
            <consortium name="US DOE Joint Genome Institute (JGI-PGF)"/>
            <person name="Walter F."/>
            <person name="Albersmeier A."/>
            <person name="Kalinowski J."/>
            <person name="Ruckert C."/>
        </authorList>
    </citation>
    <scope>NUCLEOTIDE SEQUENCE</scope>
    <source>
        <strain evidence="1">JCM 15759</strain>
    </source>
</reference>
<comment type="caution">
    <text evidence="1">The sequence shown here is derived from an EMBL/GenBank/DDBJ whole genome shotgun (WGS) entry which is preliminary data.</text>
</comment>
<proteinExistence type="predicted"/>
<dbReference type="Proteomes" id="UP000656367">
    <property type="component" value="Unassembled WGS sequence"/>
</dbReference>
<gene>
    <name evidence="1" type="ORF">GCM10009006_37410</name>
</gene>
<protein>
    <submittedName>
        <fullName evidence="1">Uncharacterized protein</fullName>
    </submittedName>
</protein>
<evidence type="ECO:0000313" key="2">
    <source>
        <dbReference type="Proteomes" id="UP000656367"/>
    </source>
</evidence>
<dbReference type="AlphaFoldDB" id="A0A830FI83"/>
<evidence type="ECO:0000313" key="1">
    <source>
        <dbReference type="EMBL" id="GGM52790.1"/>
    </source>
</evidence>
<reference evidence="1" key="2">
    <citation type="submission" date="2020-09" db="EMBL/GenBank/DDBJ databases">
        <authorList>
            <person name="Sun Q."/>
            <person name="Ohkuma M."/>
        </authorList>
    </citation>
    <scope>NUCLEOTIDE SEQUENCE</scope>
    <source>
        <strain evidence="1">JCM 15759</strain>
    </source>
</reference>
<sequence length="61" mass="7000">MDDPVERMNNFDSAAKAIIDHNGVERDRDYEPMGWRNVANRYTLTQKAVAVEDNHSVSDFS</sequence>